<evidence type="ECO:0000313" key="1">
    <source>
        <dbReference type="EMBL" id="JAE17483.1"/>
    </source>
</evidence>
<proteinExistence type="predicted"/>
<organism evidence="1">
    <name type="scientific">Arundo donax</name>
    <name type="common">Giant reed</name>
    <name type="synonym">Donax arundinaceus</name>
    <dbReference type="NCBI Taxonomy" id="35708"/>
    <lineage>
        <taxon>Eukaryota</taxon>
        <taxon>Viridiplantae</taxon>
        <taxon>Streptophyta</taxon>
        <taxon>Embryophyta</taxon>
        <taxon>Tracheophyta</taxon>
        <taxon>Spermatophyta</taxon>
        <taxon>Magnoliopsida</taxon>
        <taxon>Liliopsida</taxon>
        <taxon>Poales</taxon>
        <taxon>Poaceae</taxon>
        <taxon>PACMAD clade</taxon>
        <taxon>Arundinoideae</taxon>
        <taxon>Arundineae</taxon>
        <taxon>Arundo</taxon>
    </lineage>
</organism>
<accession>A0A0A9G9X7</accession>
<dbReference type="EMBL" id="GBRH01180413">
    <property type="protein sequence ID" value="JAE17483.1"/>
    <property type="molecule type" value="Transcribed_RNA"/>
</dbReference>
<reference evidence="1" key="2">
    <citation type="journal article" date="2015" name="Data Brief">
        <title>Shoot transcriptome of the giant reed, Arundo donax.</title>
        <authorList>
            <person name="Barrero R.A."/>
            <person name="Guerrero F.D."/>
            <person name="Moolhuijzen P."/>
            <person name="Goolsby J.A."/>
            <person name="Tidwell J."/>
            <person name="Bellgard S.E."/>
            <person name="Bellgard M.I."/>
        </authorList>
    </citation>
    <scope>NUCLEOTIDE SEQUENCE</scope>
    <source>
        <tissue evidence="1">Shoot tissue taken approximately 20 cm above the soil surface</tissue>
    </source>
</reference>
<reference evidence="1" key="1">
    <citation type="submission" date="2014-09" db="EMBL/GenBank/DDBJ databases">
        <authorList>
            <person name="Magalhaes I.L.F."/>
            <person name="Oliveira U."/>
            <person name="Santos F.R."/>
            <person name="Vidigal T.H.D.A."/>
            <person name="Brescovit A.D."/>
            <person name="Santos A.J."/>
        </authorList>
    </citation>
    <scope>NUCLEOTIDE SEQUENCE</scope>
    <source>
        <tissue evidence="1">Shoot tissue taken approximately 20 cm above the soil surface</tissue>
    </source>
</reference>
<name>A0A0A9G9X7_ARUDO</name>
<dbReference type="AlphaFoldDB" id="A0A0A9G9X7"/>
<sequence length="45" mass="5517">MRMRMKMRRAKKNLILKCSNSWLRLEEMLQESTTSSRRRDSLSRT</sequence>
<protein>
    <submittedName>
        <fullName evidence="1">Uncharacterized protein</fullName>
    </submittedName>
</protein>